<reference evidence="2" key="1">
    <citation type="submission" date="2019-08" db="EMBL/GenBank/DDBJ databases">
        <authorList>
            <person name="Kucharzyk K."/>
            <person name="Murdoch R.W."/>
            <person name="Higgins S."/>
            <person name="Loffler F."/>
        </authorList>
    </citation>
    <scope>NUCLEOTIDE SEQUENCE</scope>
</reference>
<dbReference type="InterPro" id="IPR011004">
    <property type="entry name" value="Trimer_LpxA-like_sf"/>
</dbReference>
<dbReference type="AlphaFoldDB" id="A0A645F6G6"/>
<comment type="caution">
    <text evidence="2">The sequence shown here is derived from an EMBL/GenBank/DDBJ whole genome shotgun (WGS) entry which is preliminary data.</text>
</comment>
<proteinExistence type="predicted"/>
<sequence>MLADGCQIDGTVENSIVFRGVSVKKGAVVKNSILMQGVSIGENCIMDHVILDKGVVVREGRTLNGYDGFPIILKKGTTI</sequence>
<name>A0A645F6G6_9ZZZZ</name>
<organism evidence="2">
    <name type="scientific">bioreactor metagenome</name>
    <dbReference type="NCBI Taxonomy" id="1076179"/>
    <lineage>
        <taxon>unclassified sequences</taxon>
        <taxon>metagenomes</taxon>
        <taxon>ecological metagenomes</taxon>
    </lineage>
</organism>
<evidence type="ECO:0000259" key="1">
    <source>
        <dbReference type="Pfam" id="PF24894"/>
    </source>
</evidence>
<dbReference type="SUPFAM" id="SSF51161">
    <property type="entry name" value="Trimeric LpxA-like enzymes"/>
    <property type="match status" value="1"/>
</dbReference>
<accession>A0A645F6G6</accession>
<dbReference type="EMBL" id="VSSQ01054227">
    <property type="protein sequence ID" value="MPN08204.1"/>
    <property type="molecule type" value="Genomic_DNA"/>
</dbReference>
<feature type="domain" description="Glucose-1-phosphate adenylyltransferase/Bifunctional protein GlmU-like C-terminal hexapeptide" evidence="1">
    <location>
        <begin position="1"/>
        <end position="62"/>
    </location>
</feature>
<dbReference type="InterPro" id="IPR056818">
    <property type="entry name" value="GlmU/GlgC-like_hexapep"/>
</dbReference>
<dbReference type="Gene3D" id="2.160.10.10">
    <property type="entry name" value="Hexapeptide repeat proteins"/>
    <property type="match status" value="1"/>
</dbReference>
<gene>
    <name evidence="2" type="primary">glgD_11</name>
    <name evidence="2" type="ORF">SDC9_155485</name>
</gene>
<dbReference type="Pfam" id="PF24894">
    <property type="entry name" value="Hexapep_GlmU"/>
    <property type="match status" value="1"/>
</dbReference>
<evidence type="ECO:0000313" key="2">
    <source>
        <dbReference type="EMBL" id="MPN08204.1"/>
    </source>
</evidence>
<protein>
    <submittedName>
        <fullName evidence="2">Glycogen biosynthesis protein GlgD</fullName>
    </submittedName>
</protein>